<proteinExistence type="predicted"/>
<comment type="caution">
    <text evidence="2">The sequence shown here is derived from an EMBL/GenBank/DDBJ whole genome shotgun (WGS) entry which is preliminary data.</text>
</comment>
<feature type="chain" id="PRO_5045044510" evidence="1">
    <location>
        <begin position="23"/>
        <end position="162"/>
    </location>
</feature>
<reference evidence="2 3" key="1">
    <citation type="submission" date="2023-04" db="EMBL/GenBank/DDBJ databases">
        <title>Genome of Basidiobolus ranarum AG-B5.</title>
        <authorList>
            <person name="Stajich J.E."/>
            <person name="Carter-House D."/>
            <person name="Gryganskyi A."/>
        </authorList>
    </citation>
    <scope>NUCLEOTIDE SEQUENCE [LARGE SCALE GENOMIC DNA]</scope>
    <source>
        <strain evidence="2 3">AG-B5</strain>
    </source>
</reference>
<keyword evidence="1" id="KW-0732">Signal</keyword>
<sequence length="162" mass="19205">MIYSKVFVVFSLLLTGLSFTVGLTPNQGPAKNPLEDYKRIVSQNYQFFDQGRQELEKIKVNAEEDEVQTYESFRKTMRRLKDLFINCRMLRRQVIKAKEALLKANLNIINLEELVDKDIDSLENHFDSYMEEFKVAYDEVKRSFHKGLNERKDVTWDKRLSI</sequence>
<name>A0ABR2WWR5_9FUNG</name>
<dbReference type="EMBL" id="JASJQH010000206">
    <property type="protein sequence ID" value="KAK9765950.1"/>
    <property type="molecule type" value="Genomic_DNA"/>
</dbReference>
<protein>
    <submittedName>
        <fullName evidence="2">Uncharacterized protein</fullName>
    </submittedName>
</protein>
<evidence type="ECO:0000313" key="3">
    <source>
        <dbReference type="Proteomes" id="UP001479436"/>
    </source>
</evidence>
<organism evidence="2 3">
    <name type="scientific">Basidiobolus ranarum</name>
    <dbReference type="NCBI Taxonomy" id="34480"/>
    <lineage>
        <taxon>Eukaryota</taxon>
        <taxon>Fungi</taxon>
        <taxon>Fungi incertae sedis</taxon>
        <taxon>Zoopagomycota</taxon>
        <taxon>Entomophthoromycotina</taxon>
        <taxon>Basidiobolomycetes</taxon>
        <taxon>Basidiobolales</taxon>
        <taxon>Basidiobolaceae</taxon>
        <taxon>Basidiobolus</taxon>
    </lineage>
</organism>
<evidence type="ECO:0000256" key="1">
    <source>
        <dbReference type="SAM" id="SignalP"/>
    </source>
</evidence>
<accession>A0ABR2WWR5</accession>
<dbReference type="Proteomes" id="UP001479436">
    <property type="component" value="Unassembled WGS sequence"/>
</dbReference>
<keyword evidence="3" id="KW-1185">Reference proteome</keyword>
<evidence type="ECO:0000313" key="2">
    <source>
        <dbReference type="EMBL" id="KAK9765950.1"/>
    </source>
</evidence>
<feature type="signal peptide" evidence="1">
    <location>
        <begin position="1"/>
        <end position="22"/>
    </location>
</feature>
<gene>
    <name evidence="2" type="ORF">K7432_005329</name>
</gene>